<reference evidence="11 12" key="1">
    <citation type="submission" date="2021-04" db="EMBL/GenBank/DDBJ databases">
        <title>The genome sequence of Ideonella sp. 3Y2.</title>
        <authorList>
            <person name="Liu Y."/>
        </authorList>
    </citation>
    <scope>NUCLEOTIDE SEQUENCE [LARGE SCALE GENOMIC DNA]</scope>
    <source>
        <strain evidence="11 12">3Y2</strain>
    </source>
</reference>
<protein>
    <recommendedName>
        <fullName evidence="3 9">Aminoglycoside N(6')-acetyltransferase type 1</fullName>
        <ecNumber evidence="2 9">2.3.1.82</ecNumber>
    </recommendedName>
    <alternativeName>
        <fullName evidence="7 9">Aminoglycoside resistance protein</fullName>
    </alternativeName>
</protein>
<dbReference type="AlphaFoldDB" id="A0A941BGJ5"/>
<dbReference type="PIRSF" id="PIRSF000452">
    <property type="entry name" value="6-N-acetyltransf"/>
    <property type="match status" value="1"/>
</dbReference>
<dbReference type="InterPro" id="IPR000182">
    <property type="entry name" value="GNAT_dom"/>
</dbReference>
<keyword evidence="6 9" id="KW-0012">Acyltransferase</keyword>
<comment type="catalytic activity">
    <reaction evidence="8 9">
        <text>kanamycin B + acetyl-CoA = N(6')-acetylkanamycin B + CoA + H(+)</text>
        <dbReference type="Rhea" id="RHEA:16449"/>
        <dbReference type="ChEBI" id="CHEBI:15378"/>
        <dbReference type="ChEBI" id="CHEBI:57287"/>
        <dbReference type="ChEBI" id="CHEBI:57288"/>
        <dbReference type="ChEBI" id="CHEBI:58390"/>
        <dbReference type="ChEBI" id="CHEBI:58549"/>
        <dbReference type="EC" id="2.3.1.82"/>
    </reaction>
</comment>
<dbReference type="GO" id="GO:0047663">
    <property type="term" value="F:aminoglycoside 6'-N-acetyltransferase activity"/>
    <property type="evidence" value="ECO:0007669"/>
    <property type="project" value="UniProtKB-EC"/>
</dbReference>
<dbReference type="Proteomes" id="UP000676246">
    <property type="component" value="Unassembled WGS sequence"/>
</dbReference>
<dbReference type="EMBL" id="JAGQDD010000014">
    <property type="protein sequence ID" value="MBQ0932162.1"/>
    <property type="molecule type" value="Genomic_DNA"/>
</dbReference>
<dbReference type="GO" id="GO:0046677">
    <property type="term" value="P:response to antibiotic"/>
    <property type="evidence" value="ECO:0007669"/>
    <property type="project" value="UniProtKB-KW"/>
</dbReference>
<evidence type="ECO:0000256" key="1">
    <source>
        <dbReference type="ARBA" id="ARBA00011738"/>
    </source>
</evidence>
<keyword evidence="4 9" id="KW-0808">Transferase</keyword>
<keyword evidence="12" id="KW-1185">Reference proteome</keyword>
<dbReference type="Pfam" id="PF00583">
    <property type="entry name" value="Acetyltransf_1"/>
    <property type="match status" value="1"/>
</dbReference>
<dbReference type="SUPFAM" id="SSF55729">
    <property type="entry name" value="Acyl-CoA N-acyltransferases (Nat)"/>
    <property type="match status" value="1"/>
</dbReference>
<evidence type="ECO:0000256" key="7">
    <source>
        <dbReference type="ARBA" id="ARBA00029660"/>
    </source>
</evidence>
<evidence type="ECO:0000256" key="2">
    <source>
        <dbReference type="ARBA" id="ARBA00012888"/>
    </source>
</evidence>
<dbReference type="EC" id="2.3.1.82" evidence="2 9"/>
<dbReference type="InterPro" id="IPR050832">
    <property type="entry name" value="Bact_Acetyltransf"/>
</dbReference>
<sequence length="151" mass="16291">MHIARLADPADVRWLALRRALWDDSRVDEHLAEMAQQCADAARYASFLACAEDGTALGMAEAALRHDYVNGTDSSPVLFLEGLYVAPAARRQGLARALVAAAADWGRARGCTEMASDTPLDNTLSQTVHARLGFTETERLVCFAMSLNAPG</sequence>
<evidence type="ECO:0000256" key="3">
    <source>
        <dbReference type="ARBA" id="ARBA00017677"/>
    </source>
</evidence>
<evidence type="ECO:0000313" key="11">
    <source>
        <dbReference type="EMBL" id="MBQ0932162.1"/>
    </source>
</evidence>
<dbReference type="NCBIfam" id="NF043067">
    <property type="entry name" value="AAC_6p_group_E"/>
    <property type="match status" value="1"/>
</dbReference>
<accession>A0A941BGJ5</accession>
<evidence type="ECO:0000256" key="4">
    <source>
        <dbReference type="ARBA" id="ARBA00022679"/>
    </source>
</evidence>
<evidence type="ECO:0000256" key="6">
    <source>
        <dbReference type="ARBA" id="ARBA00023315"/>
    </source>
</evidence>
<keyword evidence="5 9" id="KW-0046">Antibiotic resistance</keyword>
<dbReference type="InterPro" id="IPR024170">
    <property type="entry name" value="Aminoglycoside_N6-AcTrfrase"/>
</dbReference>
<dbReference type="Gene3D" id="3.40.630.30">
    <property type="match status" value="1"/>
</dbReference>
<name>A0A941BGJ5_9BURK</name>
<evidence type="ECO:0000313" key="12">
    <source>
        <dbReference type="Proteomes" id="UP000676246"/>
    </source>
</evidence>
<evidence type="ECO:0000256" key="5">
    <source>
        <dbReference type="ARBA" id="ARBA00023251"/>
    </source>
</evidence>
<dbReference type="PANTHER" id="PTHR43877">
    <property type="entry name" value="AMINOALKYLPHOSPHONATE N-ACETYLTRANSFERASE-RELATED-RELATED"/>
    <property type="match status" value="1"/>
</dbReference>
<dbReference type="PROSITE" id="PS51186">
    <property type="entry name" value="GNAT"/>
    <property type="match status" value="1"/>
</dbReference>
<proteinExistence type="predicted"/>
<feature type="domain" description="N-acetyltransferase" evidence="10">
    <location>
        <begin position="1"/>
        <end position="150"/>
    </location>
</feature>
<evidence type="ECO:0000256" key="8">
    <source>
        <dbReference type="ARBA" id="ARBA00048923"/>
    </source>
</evidence>
<gene>
    <name evidence="11" type="ORF">KAK03_16905</name>
</gene>
<comment type="caution">
    <text evidence="11">The sequence shown here is derived from an EMBL/GenBank/DDBJ whole genome shotgun (WGS) entry which is preliminary data.</text>
</comment>
<comment type="subunit">
    <text evidence="1 9">Homodimer.</text>
</comment>
<evidence type="ECO:0000259" key="10">
    <source>
        <dbReference type="PROSITE" id="PS51186"/>
    </source>
</evidence>
<evidence type="ECO:0000256" key="9">
    <source>
        <dbReference type="PIRNR" id="PIRNR000452"/>
    </source>
</evidence>
<organism evidence="11 12">
    <name type="scientific">Ideonella alba</name>
    <dbReference type="NCBI Taxonomy" id="2824118"/>
    <lineage>
        <taxon>Bacteria</taxon>
        <taxon>Pseudomonadati</taxon>
        <taxon>Pseudomonadota</taxon>
        <taxon>Betaproteobacteria</taxon>
        <taxon>Burkholderiales</taxon>
        <taxon>Sphaerotilaceae</taxon>
        <taxon>Ideonella</taxon>
    </lineage>
</organism>
<comment type="function">
    <text evidence="9">Catalyzes the transfer of an acetyl group from acetyl-CoA to the 6'-amino group of aminoglycoside molecules conferring resistance to antibiotics containing the purpurosamine ring.</text>
</comment>
<dbReference type="InterPro" id="IPR016181">
    <property type="entry name" value="Acyl_CoA_acyltransferase"/>
</dbReference>